<dbReference type="SUPFAM" id="SSF53041">
    <property type="entry name" value="Resolvase-like"/>
    <property type="match status" value="1"/>
</dbReference>
<dbReference type="InterPro" id="IPR038109">
    <property type="entry name" value="DNA_bind_recomb_sf"/>
</dbReference>
<dbReference type="Pfam" id="PF00239">
    <property type="entry name" value="Resolvase"/>
    <property type="match status" value="1"/>
</dbReference>
<proteinExistence type="predicted"/>
<evidence type="ECO:0000313" key="5">
    <source>
        <dbReference type="EMBL" id="CDH45341.1"/>
    </source>
</evidence>
<protein>
    <submittedName>
        <fullName evidence="5">DNA invertase</fullName>
    </submittedName>
</protein>
<evidence type="ECO:0000256" key="2">
    <source>
        <dbReference type="SAM" id="MobiDB-lite"/>
    </source>
</evidence>
<dbReference type="Proteomes" id="UP000019184">
    <property type="component" value="Unassembled WGS sequence"/>
</dbReference>
<comment type="caution">
    <text evidence="5">The sequence shown here is derived from an EMBL/GenBank/DDBJ whole genome shotgun (WGS) entry which is preliminary data.</text>
</comment>
<feature type="domain" description="Recombinase" evidence="4">
    <location>
        <begin position="224"/>
        <end position="370"/>
    </location>
</feature>
<dbReference type="InterPro" id="IPR006119">
    <property type="entry name" value="Resolv_N"/>
</dbReference>
<name>A0A7U7GBX2_9GAMM</name>
<accession>A0A7U7GBX2</accession>
<dbReference type="InterPro" id="IPR050639">
    <property type="entry name" value="SSR_resolvase"/>
</dbReference>
<dbReference type="InterPro" id="IPR036162">
    <property type="entry name" value="Resolvase-like_N_sf"/>
</dbReference>
<dbReference type="EMBL" id="CBTK010000142">
    <property type="protein sequence ID" value="CDH45341.1"/>
    <property type="molecule type" value="Genomic_DNA"/>
</dbReference>
<feature type="region of interest" description="Disordered" evidence="2">
    <location>
        <begin position="317"/>
        <end position="337"/>
    </location>
</feature>
<feature type="domain" description="Resolvase/invertase-type recombinase catalytic" evidence="3">
    <location>
        <begin position="74"/>
        <end position="215"/>
    </location>
</feature>
<feature type="region of interest" description="Disordered" evidence="2">
    <location>
        <begin position="33"/>
        <end position="65"/>
    </location>
</feature>
<organism evidence="5 6">
    <name type="scientific">Candidatus Contendobacter odensis Run_B_J11</name>
    <dbReference type="NCBI Taxonomy" id="1400861"/>
    <lineage>
        <taxon>Bacteria</taxon>
        <taxon>Pseudomonadati</taxon>
        <taxon>Pseudomonadota</taxon>
        <taxon>Gammaproteobacteria</taxon>
        <taxon>Candidatus Competibacteraceae</taxon>
        <taxon>Candidatus Contendibacter</taxon>
    </lineage>
</organism>
<evidence type="ECO:0000259" key="4">
    <source>
        <dbReference type="PROSITE" id="PS51737"/>
    </source>
</evidence>
<dbReference type="PROSITE" id="PS51737">
    <property type="entry name" value="RECOMBINASE_DNA_BIND"/>
    <property type="match status" value="1"/>
</dbReference>
<keyword evidence="6" id="KW-1185">Reference proteome</keyword>
<gene>
    <name evidence="5" type="ORF">BN874_2260003</name>
</gene>
<dbReference type="PANTHER" id="PTHR30461:SF23">
    <property type="entry name" value="DNA RECOMBINASE-RELATED"/>
    <property type="match status" value="1"/>
</dbReference>
<dbReference type="Pfam" id="PF07508">
    <property type="entry name" value="Recombinase"/>
    <property type="match status" value="1"/>
</dbReference>
<keyword evidence="1" id="KW-0175">Coiled coil</keyword>
<evidence type="ECO:0000259" key="3">
    <source>
        <dbReference type="PROSITE" id="PS51736"/>
    </source>
</evidence>
<sequence length="598" mass="67512">MSGARRAPDTHVGLCRGANLLLERQATSVAGARPALSLTGEPTSPNVLSGGRDPAHAGCPTGDRPVVPVEGRPLAAIYARVSSEKQEQEQTVVSQLDTLYHAVAARGYVLTAELVFVDEGYSGARLDRPGLERLRDVAAVLVYAPDRLARHYAYQVVIIEELTRAGCAVIFLNHAFGESPEEQMLLQVQGVFAEYERALMAERTRRGRLFAARQGRVNWGGNPPYGYRYLRKTDPTPSQLVVDPGEAAIVQQMYRWLVEEQLSSYAIQQRLTEQGLPTRGSNRQGWAQSSVIHILRSPVYKGEAWYNQTQVADARRPRLQTGLKDLRPGNRRSRTRRPQEDWIPVRVPALIDAELWRMAQEQRASNRARAARNTQHESLLRGLLICGRCGRRLIGTWTALSHGRYICSARYPRSAPWSCEGRSVSAALVESQVWDHLKGLLAEPDLLRARYQESRGDPALVGSDEREHVRIERQVQGIEREVQRLIDAYQIGAIALTELQDRRRRAEEYNHVLTNRLRELHQQRQAREQELRLLQGLEGFCTSIHEALANPTFAVKQKVLQLVVDRILVEDTRLVIRHVIPIGPVGLQPRHQRDENVR</sequence>
<dbReference type="InterPro" id="IPR011109">
    <property type="entry name" value="DNA_bind_recombinase_dom"/>
</dbReference>
<dbReference type="Pfam" id="PF13408">
    <property type="entry name" value="Zn_ribbon_recom"/>
    <property type="match status" value="1"/>
</dbReference>
<reference evidence="5 6" key="1">
    <citation type="journal article" date="2014" name="ISME J.">
        <title>Candidatus Competibacter-lineage genomes retrieved from metagenomes reveal functional metabolic diversity.</title>
        <authorList>
            <person name="McIlroy S.J."/>
            <person name="Albertsen M."/>
            <person name="Andresen E.K."/>
            <person name="Saunders A.M."/>
            <person name="Kristiansen R."/>
            <person name="Stokholm-Bjerregaard M."/>
            <person name="Nielsen K.L."/>
            <person name="Nielsen P.H."/>
        </authorList>
    </citation>
    <scope>NUCLEOTIDE SEQUENCE [LARGE SCALE GENOMIC DNA]</scope>
    <source>
        <strain evidence="5 6">Run_B_J11</strain>
    </source>
</reference>
<dbReference type="PANTHER" id="PTHR30461">
    <property type="entry name" value="DNA-INVERTASE FROM LAMBDOID PROPHAGE"/>
    <property type="match status" value="1"/>
</dbReference>
<dbReference type="Gene3D" id="3.40.50.1390">
    <property type="entry name" value="Resolvase, N-terminal catalytic domain"/>
    <property type="match status" value="1"/>
</dbReference>
<dbReference type="InterPro" id="IPR025827">
    <property type="entry name" value="Zn_ribbon_recom_dom"/>
</dbReference>
<dbReference type="OrthoDB" id="4500247at2"/>
<dbReference type="AlphaFoldDB" id="A0A7U7GBX2"/>
<dbReference type="GO" id="GO:0000150">
    <property type="term" value="F:DNA strand exchange activity"/>
    <property type="evidence" value="ECO:0007669"/>
    <property type="project" value="InterPro"/>
</dbReference>
<dbReference type="PROSITE" id="PS51736">
    <property type="entry name" value="RECOMBINASES_3"/>
    <property type="match status" value="1"/>
</dbReference>
<dbReference type="SMART" id="SM00857">
    <property type="entry name" value="Resolvase"/>
    <property type="match status" value="1"/>
</dbReference>
<feature type="coiled-coil region" evidence="1">
    <location>
        <begin position="468"/>
        <end position="537"/>
    </location>
</feature>
<dbReference type="Gene3D" id="3.90.1750.20">
    <property type="entry name" value="Putative Large Serine Recombinase, Chain B, Domain 2"/>
    <property type="match status" value="1"/>
</dbReference>
<dbReference type="GO" id="GO:0003677">
    <property type="term" value="F:DNA binding"/>
    <property type="evidence" value="ECO:0007669"/>
    <property type="project" value="InterPro"/>
</dbReference>
<dbReference type="CDD" id="cd00338">
    <property type="entry name" value="Ser_Recombinase"/>
    <property type="match status" value="1"/>
</dbReference>
<evidence type="ECO:0000313" key="6">
    <source>
        <dbReference type="Proteomes" id="UP000019184"/>
    </source>
</evidence>
<evidence type="ECO:0000256" key="1">
    <source>
        <dbReference type="SAM" id="Coils"/>
    </source>
</evidence>